<proteinExistence type="predicted"/>
<accession>A0AAD7X6K9</accession>
<gene>
    <name evidence="2" type="ORF">ONZ51_g12768</name>
</gene>
<keyword evidence="1" id="KW-0175">Coiled coil</keyword>
<organism evidence="2 3">
    <name type="scientific">Trametes cubensis</name>
    <dbReference type="NCBI Taxonomy" id="1111947"/>
    <lineage>
        <taxon>Eukaryota</taxon>
        <taxon>Fungi</taxon>
        <taxon>Dikarya</taxon>
        <taxon>Basidiomycota</taxon>
        <taxon>Agaricomycotina</taxon>
        <taxon>Agaricomycetes</taxon>
        <taxon>Polyporales</taxon>
        <taxon>Polyporaceae</taxon>
        <taxon>Trametes</taxon>
    </lineage>
</organism>
<reference evidence="2" key="1">
    <citation type="submission" date="2022-11" db="EMBL/GenBank/DDBJ databases">
        <title>Genome Sequence of Cubamyces cubensis.</title>
        <authorList>
            <person name="Buettner E."/>
        </authorList>
    </citation>
    <scope>NUCLEOTIDE SEQUENCE</scope>
    <source>
        <strain evidence="2">MPL-01</strain>
    </source>
</reference>
<dbReference type="AlphaFoldDB" id="A0AAD7X6K9"/>
<protein>
    <submittedName>
        <fullName evidence="2">Uncharacterized protein</fullName>
    </submittedName>
</protein>
<sequence>MTLTTTAAQSSVDADYVLRLKGAWSSELDTPSIHADFEAALQKADPTLEIRRLNLVVLELKTLFRKLSLDFAKHDREVRRLRVRADGVQPLKPRWDKFRERFGALLDESQTNAMDASSVLKQYVNIFNEETLQSRDCNNLKTELENLIIMVDDRSNKAKTIEGSFTELADDIRAFEDDIGDTAKAAQDHAKNVYQDLEASRADVEALRARLTQVTKEMHEMGVACIACLSAGALSAGVFLLKLSPEAATAAVASVLTAVPLGAKAAKKWKETRKLRKQIREGERSISELERKYGALRVLQDSLGHSQGDLEGLASKIDAISEIWHLIKTDMNELRSQLSTVTTGKVTDLFMLKLSITRGVYHKLVQTLDEYARETTVAAGEDHDVGAVFGLCGEDSSSEEE</sequence>
<comment type="caution">
    <text evidence="2">The sequence shown here is derived from an EMBL/GenBank/DDBJ whole genome shotgun (WGS) entry which is preliminary data.</text>
</comment>
<evidence type="ECO:0000313" key="2">
    <source>
        <dbReference type="EMBL" id="KAJ8454891.1"/>
    </source>
</evidence>
<dbReference type="PANTHER" id="PTHR38443">
    <property type="match status" value="1"/>
</dbReference>
<dbReference type="InterPro" id="IPR052785">
    <property type="entry name" value="Enterotoxin_cmpnt"/>
</dbReference>
<name>A0AAD7X6K9_9APHY</name>
<keyword evidence="3" id="KW-1185">Reference proteome</keyword>
<dbReference type="Gene3D" id="1.20.1170.10">
    <property type="match status" value="1"/>
</dbReference>
<dbReference type="EMBL" id="JAPEVG010000865">
    <property type="protein sequence ID" value="KAJ8454891.1"/>
    <property type="molecule type" value="Genomic_DNA"/>
</dbReference>
<dbReference type="PANTHER" id="PTHR38443:SF2">
    <property type="entry name" value="NON-HEMOLYTIC ENTEROTOXIN LYTIC COMPONENT L1"/>
    <property type="match status" value="1"/>
</dbReference>
<evidence type="ECO:0000256" key="1">
    <source>
        <dbReference type="SAM" id="Coils"/>
    </source>
</evidence>
<dbReference type="Proteomes" id="UP001215151">
    <property type="component" value="Unassembled WGS sequence"/>
</dbReference>
<feature type="coiled-coil region" evidence="1">
    <location>
        <begin position="190"/>
        <end position="217"/>
    </location>
</feature>
<evidence type="ECO:0000313" key="3">
    <source>
        <dbReference type="Proteomes" id="UP001215151"/>
    </source>
</evidence>
<dbReference type="SUPFAM" id="SSF58100">
    <property type="entry name" value="Bacterial hemolysins"/>
    <property type="match status" value="1"/>
</dbReference>